<feature type="transmembrane region" description="Helical" evidence="2">
    <location>
        <begin position="57"/>
        <end position="86"/>
    </location>
</feature>
<evidence type="ECO:0000256" key="2">
    <source>
        <dbReference type="SAM" id="Phobius"/>
    </source>
</evidence>
<comment type="caution">
    <text evidence="3">The sequence shown here is derived from an EMBL/GenBank/DDBJ whole genome shotgun (WGS) entry which is preliminary data.</text>
</comment>
<dbReference type="PANTHER" id="PTHR14255">
    <property type="entry name" value="CEREBLON"/>
    <property type="match status" value="1"/>
</dbReference>
<keyword evidence="2" id="KW-1133">Transmembrane helix</keyword>
<evidence type="ECO:0000313" key="3">
    <source>
        <dbReference type="EMBL" id="KAG6778653.1"/>
    </source>
</evidence>
<proteinExistence type="inferred from homology"/>
<feature type="transmembrane region" description="Helical" evidence="2">
    <location>
        <begin position="242"/>
        <end position="263"/>
    </location>
</feature>
<dbReference type="EMBL" id="JAAWWB010000007">
    <property type="protein sequence ID" value="KAG6778653.1"/>
    <property type="molecule type" value="Genomic_DNA"/>
</dbReference>
<keyword evidence="2" id="KW-0472">Membrane</keyword>
<protein>
    <submittedName>
        <fullName evidence="3">Uncharacterized protein</fullName>
    </submittedName>
</protein>
<dbReference type="Proteomes" id="UP000886885">
    <property type="component" value="Chromosome 4A"/>
</dbReference>
<keyword evidence="4" id="KW-1185">Reference proteome</keyword>
<feature type="transmembrane region" description="Helical" evidence="2">
    <location>
        <begin position="186"/>
        <end position="205"/>
    </location>
</feature>
<comment type="similarity">
    <text evidence="1">Belongs to the 4-toluene sulfonate uptake permease (TSUP) (TC 2.A.102) family.</text>
</comment>
<dbReference type="GO" id="GO:0031464">
    <property type="term" value="C:Cul4A-RING E3 ubiquitin ligase complex"/>
    <property type="evidence" value="ECO:0007669"/>
    <property type="project" value="TreeGrafter"/>
</dbReference>
<dbReference type="AlphaFoldDB" id="A0A8X8A6B1"/>
<reference evidence="3" key="1">
    <citation type="journal article" date="2020" name="bioRxiv">
        <title>Hybrid origin of Populus tomentosa Carr. identified through genome sequencing and phylogenomic analysis.</title>
        <authorList>
            <person name="An X."/>
            <person name="Gao K."/>
            <person name="Chen Z."/>
            <person name="Li J."/>
            <person name="Yang X."/>
            <person name="Yang X."/>
            <person name="Zhou J."/>
            <person name="Guo T."/>
            <person name="Zhao T."/>
            <person name="Huang S."/>
            <person name="Miao D."/>
            <person name="Khan W.U."/>
            <person name="Rao P."/>
            <person name="Ye M."/>
            <person name="Lei B."/>
            <person name="Liao W."/>
            <person name="Wang J."/>
            <person name="Ji L."/>
            <person name="Li Y."/>
            <person name="Guo B."/>
            <person name="Mustafa N.S."/>
            <person name="Li S."/>
            <person name="Yun Q."/>
            <person name="Keller S.R."/>
            <person name="Mao J."/>
            <person name="Zhang R."/>
            <person name="Strauss S.H."/>
        </authorList>
    </citation>
    <scope>NUCLEOTIDE SEQUENCE</scope>
    <source>
        <strain evidence="3">GM15</strain>
        <tissue evidence="3">Leaf</tissue>
    </source>
</reference>
<accession>A0A8X8A6B1</accession>
<evidence type="ECO:0000313" key="4">
    <source>
        <dbReference type="Proteomes" id="UP000886885"/>
    </source>
</evidence>
<dbReference type="GO" id="GO:0016567">
    <property type="term" value="P:protein ubiquitination"/>
    <property type="evidence" value="ECO:0007669"/>
    <property type="project" value="TreeGrafter"/>
</dbReference>
<dbReference type="PANTHER" id="PTHR14255:SF3">
    <property type="entry name" value="SULFITE EXPORTER TAUE_SAFE FAMILY PROTEIN 5-RELATED"/>
    <property type="match status" value="1"/>
</dbReference>
<gene>
    <name evidence="3" type="ORF">POTOM_014991</name>
</gene>
<name>A0A8X8A6B1_POPTO</name>
<keyword evidence="2" id="KW-0812">Transmembrane</keyword>
<sequence>MIERSLNHYNLVSLRWTAYERSNILKWFCLVIACAHYSARAYAAARIEELYMVIKSITLFFVDPVIAGGIGGGGLYIPVLTIVAGFDLKTASNFSAFMVTGGSTANLMCNLCTGSDKFGGKTFLDHDIALLSEPFGIRTSEEKWLWEFEKWLVKNETSTEGSGEGESVREPLLGLELTCGILRFPWMKLGILVMIWFSFSFLYLLRGNRYPKLYRYYPLGYLYICDSSKYMQGIIPMESCGFGYRVVSSLQILLAIIFTAWMLHRKESCQHQTINQQVLNIPQ</sequence>
<evidence type="ECO:0000256" key="1">
    <source>
        <dbReference type="ARBA" id="ARBA00009142"/>
    </source>
</evidence>
<organism evidence="3 4">
    <name type="scientific">Populus tomentosa</name>
    <name type="common">Chinese white poplar</name>
    <dbReference type="NCBI Taxonomy" id="118781"/>
    <lineage>
        <taxon>Eukaryota</taxon>
        <taxon>Viridiplantae</taxon>
        <taxon>Streptophyta</taxon>
        <taxon>Embryophyta</taxon>
        <taxon>Tracheophyta</taxon>
        <taxon>Spermatophyta</taxon>
        <taxon>Magnoliopsida</taxon>
        <taxon>eudicotyledons</taxon>
        <taxon>Gunneridae</taxon>
        <taxon>Pentapetalae</taxon>
        <taxon>rosids</taxon>
        <taxon>fabids</taxon>
        <taxon>Malpighiales</taxon>
        <taxon>Salicaceae</taxon>
        <taxon>Saliceae</taxon>
        <taxon>Populus</taxon>
    </lineage>
</organism>
<dbReference type="OrthoDB" id="434519at2759"/>